<sequence length="977" mass="112786">MQAADYRLIRSQITTGIMRGIKQSVRPQVVDIYFSYWLYGERKSIEQIPVNLSQSISCHICSQENNDFSLLNIDLNVFLRCLPLFNNEQLSIIYSLLDDDQQIYRNAIRQQYENYKQILIQNLKANDEFGTDYCPYMSLMSSSKDSIIYANIETSKFYVTVQSEDSGSKCEIPFNEPFVCGVSIGKYQDSTKQWFIFWGFDETLGIYYVRTVYYNQSNSHKCLYKYSDIQNLHTDSVVFQVAHDGLMAYGFDYNSAHFYDLQSNKVKSINKNFSFTPSDMSLSRTGDQVITIGYLKNGTLSSSLMYATVCLSKLNSSNYSITILNCVEVHHFGYHFSEYHPGPKLSVDINNDTNLFVIGNSANKSIEIFKFDNKSIMSIHKYESHVETNSVCWLQDGHRIAVVAHLTSTSSWSQSQIQIYDTNLMIHNWPDYIFPNNQQQLDSWNYKNPVFILISAWSQWNSLIILMNTQKILIILSAEPGSYADPLSYSWFDNPWIWIGLKNRRHKEQSSTPCWPGMYKVEESILPCQICPTQTKSEINSTKCSSCDHSLFCPLASVEDTNINNMIDIHEPTTYPRSSDSTQFEDILLANMFLIGNSTRCILISPLFWTLIVLIIVIFILLIIGVLKFFPQSHKHRIMIKQIFRQTDFIGQGEFWIGGLMSFSLLVLLVFAFLFSNEYVNLYPIEEPTNSKMICDEKLRNSHFETNLKLLTATRSDQDQIIFDMLNNQPFTLVVNFINTNFDCEQLEILEGTGHNLHEPVSEMTCMKLNSSQIIHTSIPSYHEVTFQYTIKHFAPIGGLYICLMGPGNISDDGMNTLRETKFCKWIAQENQTIGYTPEVNLLNTKIINRTANLIQGKPTKSSGVWQTTFIGSELSDQLLYNRRGEYHRYLSVETVFTISLNENHFYVENNQEPIARKAEANFHTVLFMSLALEMFCLTFLMFKLIFVPLFRYIERKILLHSRIKPFNEQAISDVQS</sequence>
<dbReference type="AlphaFoldDB" id="A0A818PES9"/>
<evidence type="ECO:0000256" key="1">
    <source>
        <dbReference type="SAM" id="Phobius"/>
    </source>
</evidence>
<feature type="transmembrane region" description="Helical" evidence="1">
    <location>
        <begin position="655"/>
        <end position="675"/>
    </location>
</feature>
<evidence type="ECO:0000313" key="3">
    <source>
        <dbReference type="Proteomes" id="UP000663881"/>
    </source>
</evidence>
<accession>A0A818PES9</accession>
<proteinExistence type="predicted"/>
<keyword evidence="1" id="KW-0812">Transmembrane</keyword>
<feature type="transmembrane region" description="Helical" evidence="1">
    <location>
        <begin position="926"/>
        <end position="951"/>
    </location>
</feature>
<protein>
    <submittedName>
        <fullName evidence="2">Uncharacterized protein</fullName>
    </submittedName>
</protein>
<dbReference type="Gene3D" id="2.130.10.10">
    <property type="entry name" value="YVTN repeat-like/Quinoprotein amine dehydrogenase"/>
    <property type="match status" value="1"/>
</dbReference>
<organism evidence="2 3">
    <name type="scientific">Adineta steineri</name>
    <dbReference type="NCBI Taxonomy" id="433720"/>
    <lineage>
        <taxon>Eukaryota</taxon>
        <taxon>Metazoa</taxon>
        <taxon>Spiralia</taxon>
        <taxon>Gnathifera</taxon>
        <taxon>Rotifera</taxon>
        <taxon>Eurotatoria</taxon>
        <taxon>Bdelloidea</taxon>
        <taxon>Adinetida</taxon>
        <taxon>Adinetidae</taxon>
        <taxon>Adineta</taxon>
    </lineage>
</organism>
<keyword evidence="1" id="KW-0472">Membrane</keyword>
<dbReference type="EMBL" id="CAJOAY010000299">
    <property type="protein sequence ID" value="CAF3621729.1"/>
    <property type="molecule type" value="Genomic_DNA"/>
</dbReference>
<comment type="caution">
    <text evidence="2">The sequence shown here is derived from an EMBL/GenBank/DDBJ whole genome shotgun (WGS) entry which is preliminary data.</text>
</comment>
<reference evidence="2" key="1">
    <citation type="submission" date="2021-02" db="EMBL/GenBank/DDBJ databases">
        <authorList>
            <person name="Nowell W R."/>
        </authorList>
    </citation>
    <scope>NUCLEOTIDE SEQUENCE</scope>
</reference>
<name>A0A818PES9_9BILA</name>
<dbReference type="Proteomes" id="UP000663881">
    <property type="component" value="Unassembled WGS sequence"/>
</dbReference>
<evidence type="ECO:0000313" key="2">
    <source>
        <dbReference type="EMBL" id="CAF3621729.1"/>
    </source>
</evidence>
<gene>
    <name evidence="2" type="ORF">OKA104_LOCUS7656</name>
</gene>
<dbReference type="SUPFAM" id="SSF50969">
    <property type="entry name" value="YVTN repeat-like/Quinoprotein amine dehydrogenase"/>
    <property type="match status" value="1"/>
</dbReference>
<dbReference type="InterPro" id="IPR015943">
    <property type="entry name" value="WD40/YVTN_repeat-like_dom_sf"/>
</dbReference>
<keyword evidence="1" id="KW-1133">Transmembrane helix</keyword>
<feature type="transmembrane region" description="Helical" evidence="1">
    <location>
        <begin position="607"/>
        <end position="630"/>
    </location>
</feature>
<dbReference type="InterPro" id="IPR011044">
    <property type="entry name" value="Quino_amine_DH_bsu"/>
</dbReference>